<dbReference type="Proteomes" id="UP000003217">
    <property type="component" value="Unassembled WGS sequence"/>
</dbReference>
<sequence>MEEVSGRFGNTLACLPKENADLKGLLTKASEGNRTKDDKV</sequence>
<evidence type="ECO:0000313" key="1">
    <source>
        <dbReference type="EMBL" id="EHI65924.1"/>
    </source>
</evidence>
<gene>
    <name evidence="1" type="ORF">STRPS_0304</name>
</gene>
<keyword evidence="2" id="KW-1185">Reference proteome</keyword>
<dbReference type="EMBL" id="AEUY02000003">
    <property type="protein sequence ID" value="EHI65924.1"/>
    <property type="molecule type" value="Genomic_DNA"/>
</dbReference>
<reference evidence="1 2" key="1">
    <citation type="journal article" date="2014" name="Int. J. Syst. Evol. Microbiol.">
        <title>Phylogenomics and the dynamic genome evolution of the genus Streptococcus.</title>
        <authorList>
            <consortium name="The Broad Institute Genome Sequencing Platform"/>
            <person name="Richards V.P."/>
            <person name="Palmer S.R."/>
            <person name="Pavinski Bitar P.D."/>
            <person name="Qin X."/>
            <person name="Weinstock G.M."/>
            <person name="Highlander S.K."/>
            <person name="Town C.D."/>
            <person name="Burne R.A."/>
            <person name="Stanhope M.J."/>
        </authorList>
    </citation>
    <scope>NUCLEOTIDE SEQUENCE [LARGE SCALE GENOMIC DNA]</scope>
    <source>
        <strain evidence="1 2">LQ 940-04</strain>
    </source>
</reference>
<protein>
    <submittedName>
        <fullName evidence="1">Uncharacterized protein</fullName>
    </submittedName>
</protein>
<name>G5K762_9STRE</name>
<accession>G5K762</accession>
<organism evidence="1 2">
    <name type="scientific">Streptococcus pseudoporcinus LQ 940-04</name>
    <dbReference type="NCBI Taxonomy" id="875093"/>
    <lineage>
        <taxon>Bacteria</taxon>
        <taxon>Bacillati</taxon>
        <taxon>Bacillota</taxon>
        <taxon>Bacilli</taxon>
        <taxon>Lactobacillales</taxon>
        <taxon>Streptococcaceae</taxon>
        <taxon>Streptococcus</taxon>
    </lineage>
</organism>
<comment type="caution">
    <text evidence="1">The sequence shown here is derived from an EMBL/GenBank/DDBJ whole genome shotgun (WGS) entry which is preliminary data.</text>
</comment>
<proteinExistence type="predicted"/>
<dbReference type="AlphaFoldDB" id="G5K762"/>
<evidence type="ECO:0000313" key="2">
    <source>
        <dbReference type="Proteomes" id="UP000003217"/>
    </source>
</evidence>